<dbReference type="GO" id="GO:0006355">
    <property type="term" value="P:regulation of DNA-templated transcription"/>
    <property type="evidence" value="ECO:0007669"/>
    <property type="project" value="InterPro"/>
</dbReference>
<gene>
    <name evidence="3 4" type="primary">yacG</name>
    <name evidence="4" type="ORF">EOE66_20515</name>
</gene>
<dbReference type="OrthoDB" id="9809663at2"/>
<dbReference type="PANTHER" id="PTHR36150">
    <property type="entry name" value="DNA GYRASE INHIBITOR YACG"/>
    <property type="match status" value="1"/>
</dbReference>
<dbReference type="InterPro" id="IPR013088">
    <property type="entry name" value="Znf_NHR/GATA"/>
</dbReference>
<sequence length="65" mass="7216">MDRPAVRTVTCPSCKGPAVFAESNRWRPFCSERCRSVDLGAWASERFRVPAETPPGDDDQAPPTH</sequence>
<keyword evidence="5" id="KW-1185">Reference proteome</keyword>
<proteinExistence type="inferred from homology"/>
<comment type="function">
    <text evidence="3">Inhibits all the catalytic activities of DNA gyrase by preventing its interaction with DNA. Acts by binding directly to the C-terminal domain of GyrB, which probably disrupts DNA binding by the gyrase.</text>
</comment>
<name>A0A437R9C4_9BURK</name>
<dbReference type="GO" id="GO:0008657">
    <property type="term" value="F:DNA topoisomerase type II (double strand cut, ATP-hydrolyzing) inhibitor activity"/>
    <property type="evidence" value="ECO:0007669"/>
    <property type="project" value="UniProtKB-UniRule"/>
</dbReference>
<keyword evidence="2 3" id="KW-0862">Zinc</keyword>
<evidence type="ECO:0000256" key="1">
    <source>
        <dbReference type="ARBA" id="ARBA00022723"/>
    </source>
</evidence>
<comment type="subunit">
    <text evidence="3">Interacts with GyrB.</text>
</comment>
<dbReference type="EMBL" id="SACR01000007">
    <property type="protein sequence ID" value="RVU43333.1"/>
    <property type="molecule type" value="Genomic_DNA"/>
</dbReference>
<evidence type="ECO:0000313" key="5">
    <source>
        <dbReference type="Proteomes" id="UP000285575"/>
    </source>
</evidence>
<evidence type="ECO:0000313" key="4">
    <source>
        <dbReference type="EMBL" id="RVU43333.1"/>
    </source>
</evidence>
<feature type="binding site" evidence="3">
    <location>
        <position position="14"/>
    </location>
    <ligand>
        <name>Zn(2+)</name>
        <dbReference type="ChEBI" id="CHEBI:29105"/>
    </ligand>
</feature>
<feature type="binding site" evidence="3">
    <location>
        <position position="30"/>
    </location>
    <ligand>
        <name>Zn(2+)</name>
        <dbReference type="ChEBI" id="CHEBI:29105"/>
    </ligand>
</feature>
<dbReference type="InterPro" id="IPR005584">
    <property type="entry name" value="DNA_gyrase_inhibitor_YacG"/>
</dbReference>
<dbReference type="GO" id="GO:0008270">
    <property type="term" value="F:zinc ion binding"/>
    <property type="evidence" value="ECO:0007669"/>
    <property type="project" value="UniProtKB-UniRule"/>
</dbReference>
<dbReference type="HAMAP" id="MF_00649">
    <property type="entry name" value="DNA_gyrase_inhibitor_YacG"/>
    <property type="match status" value="1"/>
</dbReference>
<accession>A0A437R9C4</accession>
<dbReference type="PANTHER" id="PTHR36150:SF1">
    <property type="entry name" value="DNA GYRASE INHIBITOR YACG"/>
    <property type="match status" value="1"/>
</dbReference>
<dbReference type="Proteomes" id="UP000285575">
    <property type="component" value="Unassembled WGS sequence"/>
</dbReference>
<reference evidence="4 5" key="1">
    <citation type="submission" date="2019-01" db="EMBL/GenBank/DDBJ databases">
        <authorList>
            <person name="Chen W.-M."/>
        </authorList>
    </citation>
    <scope>NUCLEOTIDE SEQUENCE [LARGE SCALE GENOMIC DNA]</scope>
    <source>
        <strain evidence="4 5">KYPY4</strain>
    </source>
</reference>
<dbReference type="AlphaFoldDB" id="A0A437R9C4"/>
<evidence type="ECO:0000256" key="3">
    <source>
        <dbReference type="HAMAP-Rule" id="MF_00649"/>
    </source>
</evidence>
<evidence type="ECO:0000256" key="2">
    <source>
        <dbReference type="ARBA" id="ARBA00022833"/>
    </source>
</evidence>
<comment type="cofactor">
    <cofactor evidence="3">
        <name>Zn(2+)</name>
        <dbReference type="ChEBI" id="CHEBI:29105"/>
    </cofactor>
    <text evidence="3">Binds 1 zinc ion.</text>
</comment>
<comment type="caution">
    <text evidence="4">The sequence shown here is derived from an EMBL/GenBank/DDBJ whole genome shotgun (WGS) entry which is preliminary data.</text>
</comment>
<dbReference type="RefSeq" id="WP_128230617.1">
    <property type="nucleotide sequence ID" value="NZ_SACR01000007.1"/>
</dbReference>
<organism evidence="4 5">
    <name type="scientific">Rubrivivax rivuli</name>
    <dbReference type="NCBI Taxonomy" id="1862385"/>
    <lineage>
        <taxon>Bacteria</taxon>
        <taxon>Pseudomonadati</taxon>
        <taxon>Pseudomonadota</taxon>
        <taxon>Betaproteobacteria</taxon>
        <taxon>Burkholderiales</taxon>
        <taxon>Sphaerotilaceae</taxon>
        <taxon>Rubrivivax</taxon>
    </lineage>
</organism>
<protein>
    <recommendedName>
        <fullName evidence="3">DNA gyrase inhibitor YacG</fullName>
    </recommendedName>
</protein>
<dbReference type="SUPFAM" id="SSF57716">
    <property type="entry name" value="Glucocorticoid receptor-like (DNA-binding domain)"/>
    <property type="match status" value="1"/>
</dbReference>
<dbReference type="Gene3D" id="3.30.50.10">
    <property type="entry name" value="Erythroid Transcription Factor GATA-1, subunit A"/>
    <property type="match status" value="1"/>
</dbReference>
<comment type="similarity">
    <text evidence="3">Belongs to the DNA gyrase inhibitor YacG family.</text>
</comment>
<feature type="binding site" evidence="3">
    <location>
        <position position="34"/>
    </location>
    <ligand>
        <name>Zn(2+)</name>
        <dbReference type="ChEBI" id="CHEBI:29105"/>
    </ligand>
</feature>
<keyword evidence="1 3" id="KW-0479">Metal-binding</keyword>
<dbReference type="Pfam" id="PF03884">
    <property type="entry name" value="YacG"/>
    <property type="match status" value="1"/>
</dbReference>
<feature type="binding site" evidence="3">
    <location>
        <position position="11"/>
    </location>
    <ligand>
        <name>Zn(2+)</name>
        <dbReference type="ChEBI" id="CHEBI:29105"/>
    </ligand>
</feature>